<organism evidence="2 3">
    <name type="scientific">Solanum tuberosum</name>
    <name type="common">Potato</name>
    <dbReference type="NCBI Taxonomy" id="4113"/>
    <lineage>
        <taxon>Eukaryota</taxon>
        <taxon>Viridiplantae</taxon>
        <taxon>Streptophyta</taxon>
        <taxon>Embryophyta</taxon>
        <taxon>Tracheophyta</taxon>
        <taxon>Spermatophyta</taxon>
        <taxon>Magnoliopsida</taxon>
        <taxon>eudicotyledons</taxon>
        <taxon>Gunneridae</taxon>
        <taxon>Pentapetalae</taxon>
        <taxon>asterids</taxon>
        <taxon>lamiids</taxon>
        <taxon>Solanales</taxon>
        <taxon>Solanaceae</taxon>
        <taxon>Solanoideae</taxon>
        <taxon>Solaneae</taxon>
        <taxon>Solanum</taxon>
    </lineage>
</organism>
<feature type="region of interest" description="Disordered" evidence="1">
    <location>
        <begin position="31"/>
        <end position="52"/>
    </location>
</feature>
<dbReference type="Proteomes" id="UP000826656">
    <property type="component" value="Unassembled WGS sequence"/>
</dbReference>
<evidence type="ECO:0000313" key="3">
    <source>
        <dbReference type="Proteomes" id="UP000826656"/>
    </source>
</evidence>
<comment type="caution">
    <text evidence="2">The sequence shown here is derived from an EMBL/GenBank/DDBJ whole genome shotgun (WGS) entry which is preliminary data.</text>
</comment>
<keyword evidence="3" id="KW-1185">Reference proteome</keyword>
<evidence type="ECO:0000256" key="1">
    <source>
        <dbReference type="SAM" id="MobiDB-lite"/>
    </source>
</evidence>
<reference evidence="2 3" key="1">
    <citation type="journal article" date="2021" name="bioRxiv">
        <title>Chromosome-scale and haplotype-resolved genome assembly of a tetraploid potato cultivar.</title>
        <authorList>
            <person name="Sun H."/>
            <person name="Jiao W.-B."/>
            <person name="Krause K."/>
            <person name="Campoy J.A."/>
            <person name="Goel M."/>
            <person name="Folz-Donahue K."/>
            <person name="Kukat C."/>
            <person name="Huettel B."/>
            <person name="Schneeberger K."/>
        </authorList>
    </citation>
    <scope>NUCLEOTIDE SEQUENCE [LARGE SCALE GENOMIC DNA]</scope>
    <source>
        <strain evidence="2">SolTubOtavaFocal</strain>
        <tissue evidence="2">Leaves</tissue>
    </source>
</reference>
<proteinExistence type="predicted"/>
<feature type="compositionally biased region" description="Polar residues" evidence="1">
    <location>
        <begin position="34"/>
        <end position="46"/>
    </location>
</feature>
<evidence type="ECO:0000313" key="2">
    <source>
        <dbReference type="EMBL" id="KAH0780660.1"/>
    </source>
</evidence>
<dbReference type="EMBL" id="JAIVGD010000001">
    <property type="protein sequence ID" value="KAH0780660.1"/>
    <property type="molecule type" value="Genomic_DNA"/>
</dbReference>
<sequence>MDVDNPLATNELPTPGLLFFNIPSRETIVHSHALHSSNSSDNSPTRQPEHPRHRPLYHYWQIQPDRGVVTTIGWVWCMRVHSGVSLVGMLKNNKSPGAGSLLVAEGLSTSIDGCCKSPWLSSSPSKTI</sequence>
<gene>
    <name evidence="2" type="ORF">KY290_000258</name>
</gene>
<name>A0ABQ7WKZ9_SOLTU</name>
<accession>A0ABQ7WKZ9</accession>
<protein>
    <submittedName>
        <fullName evidence="2">Uncharacterized protein</fullName>
    </submittedName>
</protein>